<dbReference type="EMBL" id="NNAY01003299">
    <property type="protein sequence ID" value="OXU19662.1"/>
    <property type="molecule type" value="Genomic_DNA"/>
</dbReference>
<dbReference type="Proteomes" id="UP000215335">
    <property type="component" value="Unassembled WGS sequence"/>
</dbReference>
<keyword evidence="2" id="KW-1185">Reference proteome</keyword>
<sequence length="123" mass="14520">MSVQSTSSNAADVVANVIKYAYVRFEDNSGLYVKYIKCIIEKILNPPGKVTFKKFLPKHDEDFDKNKCYYVKWECRKCYVRVAAQSEYSHDRNNYEFRVDETFYLAQFAHAIPLRKKVKKRAT</sequence>
<evidence type="ECO:0000313" key="2">
    <source>
        <dbReference type="Proteomes" id="UP000215335"/>
    </source>
</evidence>
<reference evidence="1 2" key="1">
    <citation type="journal article" date="2017" name="Curr. Biol.">
        <title>The Evolution of Venom by Co-option of Single-Copy Genes.</title>
        <authorList>
            <person name="Martinson E.O."/>
            <person name="Mrinalini"/>
            <person name="Kelkar Y.D."/>
            <person name="Chang C.H."/>
            <person name="Werren J.H."/>
        </authorList>
    </citation>
    <scope>NUCLEOTIDE SEQUENCE [LARGE SCALE GENOMIC DNA]</scope>
    <source>
        <strain evidence="1 2">Alberta</strain>
        <tissue evidence="1">Whole body</tissue>
    </source>
</reference>
<comment type="caution">
    <text evidence="1">The sequence shown here is derived from an EMBL/GenBank/DDBJ whole genome shotgun (WGS) entry which is preliminary data.</text>
</comment>
<accession>A0A232EMW9</accession>
<organism evidence="1 2">
    <name type="scientific">Trichomalopsis sarcophagae</name>
    <dbReference type="NCBI Taxonomy" id="543379"/>
    <lineage>
        <taxon>Eukaryota</taxon>
        <taxon>Metazoa</taxon>
        <taxon>Ecdysozoa</taxon>
        <taxon>Arthropoda</taxon>
        <taxon>Hexapoda</taxon>
        <taxon>Insecta</taxon>
        <taxon>Pterygota</taxon>
        <taxon>Neoptera</taxon>
        <taxon>Endopterygota</taxon>
        <taxon>Hymenoptera</taxon>
        <taxon>Apocrita</taxon>
        <taxon>Proctotrupomorpha</taxon>
        <taxon>Chalcidoidea</taxon>
        <taxon>Pteromalidae</taxon>
        <taxon>Pteromalinae</taxon>
        <taxon>Trichomalopsis</taxon>
    </lineage>
</organism>
<evidence type="ECO:0000313" key="1">
    <source>
        <dbReference type="EMBL" id="OXU19662.1"/>
    </source>
</evidence>
<name>A0A232EMW9_9HYME</name>
<protein>
    <submittedName>
        <fullName evidence="1">Uncharacterized protein</fullName>
    </submittedName>
</protein>
<dbReference type="AlphaFoldDB" id="A0A232EMW9"/>
<gene>
    <name evidence="1" type="ORF">TSAR_014159</name>
</gene>
<proteinExistence type="predicted"/>